<evidence type="ECO:0000256" key="6">
    <source>
        <dbReference type="ARBA" id="ARBA00023136"/>
    </source>
</evidence>
<comment type="subcellular location">
    <subcellularLocation>
        <location evidence="1">Cell membrane</location>
        <topology evidence="1">Single-pass membrane protein</topology>
    </subcellularLocation>
    <subcellularLocation>
        <location evidence="7">Cell membrane</location>
        <topology evidence="7">Single-pass type II membrane protein</topology>
    </subcellularLocation>
</comment>
<gene>
    <name evidence="9" type="ORF">J0I24_06865</name>
</gene>
<proteinExistence type="inferred from homology"/>
<keyword evidence="7" id="KW-0813">Transport</keyword>
<dbReference type="GO" id="GO:0015031">
    <property type="term" value="P:protein transport"/>
    <property type="evidence" value="ECO:0007669"/>
    <property type="project" value="UniProtKB-KW"/>
</dbReference>
<keyword evidence="5 8" id="KW-1133">Transmembrane helix</keyword>
<dbReference type="EMBL" id="JAFKMR010000014">
    <property type="protein sequence ID" value="MBN8744015.1"/>
    <property type="molecule type" value="Genomic_DNA"/>
</dbReference>
<dbReference type="Proteomes" id="UP000664800">
    <property type="component" value="Unassembled WGS sequence"/>
</dbReference>
<evidence type="ECO:0000256" key="2">
    <source>
        <dbReference type="ARBA" id="ARBA00005811"/>
    </source>
</evidence>
<reference evidence="9" key="1">
    <citation type="submission" date="2021-02" db="EMBL/GenBank/DDBJ databases">
        <title>Thiocyanate and organic carbon inputs drive convergent selection for specific autotrophic Afipia and Thiobacillus strains within complex microbiomes.</title>
        <authorList>
            <person name="Huddy R.J."/>
            <person name="Sachdeva R."/>
            <person name="Kadzinga F."/>
            <person name="Kantor R.S."/>
            <person name="Harrison S.T.L."/>
            <person name="Banfield J.F."/>
        </authorList>
    </citation>
    <scope>NUCLEOTIDE SEQUENCE</scope>
    <source>
        <strain evidence="9">SCN18_13_7_16_R3_B_64_19</strain>
    </source>
</reference>
<evidence type="ECO:0000256" key="1">
    <source>
        <dbReference type="ARBA" id="ARBA00004162"/>
    </source>
</evidence>
<dbReference type="AlphaFoldDB" id="A0A8I1MUG7"/>
<dbReference type="PANTHER" id="PTHR30558:SF7">
    <property type="entry name" value="TOL-PAL SYSTEM PROTEIN TOLR"/>
    <property type="match status" value="1"/>
</dbReference>
<evidence type="ECO:0000256" key="7">
    <source>
        <dbReference type="RuleBase" id="RU003879"/>
    </source>
</evidence>
<sequence>MSFGSFDQGEEGEAMSDINMTPLIDVMLVLLVIFIITAPLLTGSLKLDLPKVDAPAAQQAPTVLNVGLRKDGQLYLADQTITLAQLTARFTTAAQQSPKTEVHISADAAVPYGDVARVMGAAQNAGLSRIGLITQPPAGHRPGAASAP</sequence>
<comment type="similarity">
    <text evidence="2 7">Belongs to the ExbD/TolR family.</text>
</comment>
<dbReference type="PANTHER" id="PTHR30558">
    <property type="entry name" value="EXBD MEMBRANE COMPONENT OF PMF-DRIVEN MACROMOLECULE IMPORT SYSTEM"/>
    <property type="match status" value="1"/>
</dbReference>
<dbReference type="Gene3D" id="3.30.420.270">
    <property type="match status" value="1"/>
</dbReference>
<name>A0A8I1MUG7_THIA3</name>
<organism evidence="9 10">
    <name type="scientific">Thiomonas arsenitoxydans (strain DSM 22701 / CIP 110005 / 3As)</name>
    <dbReference type="NCBI Taxonomy" id="426114"/>
    <lineage>
        <taxon>Bacteria</taxon>
        <taxon>Pseudomonadati</taxon>
        <taxon>Pseudomonadota</taxon>
        <taxon>Betaproteobacteria</taxon>
        <taxon>Burkholderiales</taxon>
        <taxon>Thiomonas</taxon>
    </lineage>
</organism>
<evidence type="ECO:0000256" key="8">
    <source>
        <dbReference type="SAM" id="Phobius"/>
    </source>
</evidence>
<dbReference type="Pfam" id="PF02472">
    <property type="entry name" value="ExbD"/>
    <property type="match status" value="1"/>
</dbReference>
<keyword evidence="3" id="KW-1003">Cell membrane</keyword>
<evidence type="ECO:0000256" key="4">
    <source>
        <dbReference type="ARBA" id="ARBA00022692"/>
    </source>
</evidence>
<keyword evidence="4 7" id="KW-0812">Transmembrane</keyword>
<accession>A0A8I1MUG7</accession>
<evidence type="ECO:0000256" key="5">
    <source>
        <dbReference type="ARBA" id="ARBA00022989"/>
    </source>
</evidence>
<evidence type="ECO:0000313" key="10">
    <source>
        <dbReference type="Proteomes" id="UP000664800"/>
    </source>
</evidence>
<keyword evidence="7" id="KW-0653">Protein transport</keyword>
<dbReference type="GO" id="GO:0005886">
    <property type="term" value="C:plasma membrane"/>
    <property type="evidence" value="ECO:0007669"/>
    <property type="project" value="UniProtKB-SubCell"/>
</dbReference>
<feature type="transmembrane region" description="Helical" evidence="8">
    <location>
        <begin position="20"/>
        <end position="41"/>
    </location>
</feature>
<protein>
    <submittedName>
        <fullName evidence="9">Biopolymer transporter ExbD</fullName>
    </submittedName>
</protein>
<evidence type="ECO:0000313" key="9">
    <source>
        <dbReference type="EMBL" id="MBN8744015.1"/>
    </source>
</evidence>
<dbReference type="GO" id="GO:0022857">
    <property type="term" value="F:transmembrane transporter activity"/>
    <property type="evidence" value="ECO:0007669"/>
    <property type="project" value="InterPro"/>
</dbReference>
<keyword evidence="6 8" id="KW-0472">Membrane</keyword>
<evidence type="ECO:0000256" key="3">
    <source>
        <dbReference type="ARBA" id="ARBA00022475"/>
    </source>
</evidence>
<comment type="caution">
    <text evidence="9">The sequence shown here is derived from an EMBL/GenBank/DDBJ whole genome shotgun (WGS) entry which is preliminary data.</text>
</comment>
<dbReference type="RefSeq" id="WP_276729407.1">
    <property type="nucleotide sequence ID" value="NZ_JAFKMR010000014.1"/>
</dbReference>
<dbReference type="InterPro" id="IPR003400">
    <property type="entry name" value="ExbD"/>
</dbReference>